<organism evidence="4 5">
    <name type="scientific">Weissella viridescens</name>
    <name type="common">Lactobacillus viridescens</name>
    <dbReference type="NCBI Taxonomy" id="1629"/>
    <lineage>
        <taxon>Bacteria</taxon>
        <taxon>Bacillati</taxon>
        <taxon>Bacillota</taxon>
        <taxon>Bacilli</taxon>
        <taxon>Lactobacillales</taxon>
        <taxon>Lactobacillaceae</taxon>
        <taxon>Weissella</taxon>
    </lineage>
</organism>
<sequence>MKQRNKLFLLFSSAVLGSTLAIAIPQNTSTISAETVAAQPAAVNQSAPYANGVYPNTPVNYYKSGTQLTSTMAQFMKPEATVTIDGANATLSFPAKSKSSADMVKKFTVNGKPTVRKGNAFEVIVPSTSINGVLKGYVGIVADIGEDEPFQEKQPVDIQINTSSIKKAEAPKPENPKTDQQKKAEQESENRRKEQQKQEEKKQQAERESENRRKEQQQKADDRKRAQEREQDRKSGNPANKQDIVDYTANYKNKTTGKRSTMAKFMSTKATMYYKGGHQYIVISANSPASANMIKDMKLNGHGYFKKSGNEFYFNLGTKEISKRGSVTFDGKVSVSTRLSSGEKFTENPEFTLTLTNPKIRKRDASSLRTGSGSIGKPVPSANTNKSNGASGGSVAVAKNSYYNYSAHFLKQGTSESSVMANYMLNAAHVEIKGNNAIITVFANSASSANMITHMTLGGQTASRSGNGYTVTLPKSELESVIAGHVDVDVPGVIHESQPFSLRLTPGFSGTPSAGGDSSSAEGAMGGNAFPMGSASNLNAANANSLAAAKKAADNAKKNGAKNGDNIKNPDATAQDKDKEKSDMNKTFLSIGGIISAVLGYIGTTLGWNIFRG</sequence>
<evidence type="ECO:0000256" key="3">
    <source>
        <dbReference type="SAM" id="SignalP"/>
    </source>
</evidence>
<evidence type="ECO:0000313" key="5">
    <source>
        <dbReference type="Proteomes" id="UP000051992"/>
    </source>
</evidence>
<dbReference type="Proteomes" id="UP000051992">
    <property type="component" value="Unassembled WGS sequence"/>
</dbReference>
<evidence type="ECO:0008006" key="6">
    <source>
        <dbReference type="Google" id="ProtNLM"/>
    </source>
</evidence>
<feature type="chain" id="PRO_5039625185" description="NEAT domain-containing protein" evidence="3">
    <location>
        <begin position="24"/>
        <end position="613"/>
    </location>
</feature>
<feature type="region of interest" description="Disordered" evidence="1">
    <location>
        <begin position="554"/>
        <end position="582"/>
    </location>
</feature>
<feature type="signal peptide" evidence="3">
    <location>
        <begin position="1"/>
        <end position="23"/>
    </location>
</feature>
<dbReference type="InterPro" id="IPR037250">
    <property type="entry name" value="NEAT_dom_sf"/>
</dbReference>
<evidence type="ECO:0000256" key="2">
    <source>
        <dbReference type="SAM" id="Phobius"/>
    </source>
</evidence>
<reference evidence="4 5" key="1">
    <citation type="journal article" date="2015" name="Genome Announc.">
        <title>Expanding the biotechnology potential of lactobacilli through comparative genomics of 213 strains and associated genera.</title>
        <authorList>
            <person name="Sun Z."/>
            <person name="Harris H.M."/>
            <person name="McCann A."/>
            <person name="Guo C."/>
            <person name="Argimon S."/>
            <person name="Zhang W."/>
            <person name="Yang X."/>
            <person name="Jeffery I.B."/>
            <person name="Cooney J.C."/>
            <person name="Kagawa T.F."/>
            <person name="Liu W."/>
            <person name="Song Y."/>
            <person name="Salvetti E."/>
            <person name="Wrobel A."/>
            <person name="Rasinkangas P."/>
            <person name="Parkhill J."/>
            <person name="Rea M.C."/>
            <person name="O'Sullivan O."/>
            <person name="Ritari J."/>
            <person name="Douillard F.P."/>
            <person name="Paul Ross R."/>
            <person name="Yang R."/>
            <person name="Briner A.E."/>
            <person name="Felis G.E."/>
            <person name="de Vos W.M."/>
            <person name="Barrangou R."/>
            <person name="Klaenhammer T.R."/>
            <person name="Caufield P.W."/>
            <person name="Cui Y."/>
            <person name="Zhang H."/>
            <person name="O'Toole P.W."/>
        </authorList>
    </citation>
    <scope>NUCLEOTIDE SEQUENCE [LARGE SCALE GENOMIC DNA]</scope>
    <source>
        <strain evidence="4 5">DSM 20410</strain>
    </source>
</reference>
<proteinExistence type="predicted"/>
<dbReference type="OrthoDB" id="2149741at2"/>
<comment type="caution">
    <text evidence="4">The sequence shown here is derived from an EMBL/GenBank/DDBJ whole genome shotgun (WGS) entry which is preliminary data.</text>
</comment>
<dbReference type="AlphaFoldDB" id="A0A0R2H034"/>
<feature type="compositionally biased region" description="Basic and acidic residues" evidence="1">
    <location>
        <begin position="166"/>
        <end position="235"/>
    </location>
</feature>
<keyword evidence="5" id="KW-1185">Reference proteome</keyword>
<evidence type="ECO:0000313" key="4">
    <source>
        <dbReference type="EMBL" id="KRN46274.1"/>
    </source>
</evidence>
<dbReference type="PATRIC" id="fig|1629.5.peg.546"/>
<keyword evidence="2" id="KW-1133">Transmembrane helix</keyword>
<dbReference type="RefSeq" id="WP_057744711.1">
    <property type="nucleotide sequence ID" value="NZ_BJLU01000007.1"/>
</dbReference>
<dbReference type="EMBL" id="JQBM01000002">
    <property type="protein sequence ID" value="KRN46274.1"/>
    <property type="molecule type" value="Genomic_DNA"/>
</dbReference>
<feature type="transmembrane region" description="Helical" evidence="2">
    <location>
        <begin position="588"/>
        <end position="611"/>
    </location>
</feature>
<evidence type="ECO:0000256" key="1">
    <source>
        <dbReference type="SAM" id="MobiDB-lite"/>
    </source>
</evidence>
<keyword evidence="2" id="KW-0812">Transmembrane</keyword>
<accession>A0A0R2H034</accession>
<keyword evidence="2" id="KW-0472">Membrane</keyword>
<name>A0A0R2H034_WEIVI</name>
<dbReference type="Gene3D" id="2.60.40.1850">
    <property type="match status" value="2"/>
</dbReference>
<keyword evidence="3" id="KW-0732">Signal</keyword>
<dbReference type="SUPFAM" id="SSF158911">
    <property type="entry name" value="NEAT domain-like"/>
    <property type="match status" value="2"/>
</dbReference>
<feature type="region of interest" description="Disordered" evidence="1">
    <location>
        <begin position="163"/>
        <end position="251"/>
    </location>
</feature>
<feature type="compositionally biased region" description="Low complexity" evidence="1">
    <location>
        <begin position="514"/>
        <end position="523"/>
    </location>
</feature>
<protein>
    <recommendedName>
        <fullName evidence="6">NEAT domain-containing protein</fullName>
    </recommendedName>
</protein>
<feature type="region of interest" description="Disordered" evidence="1">
    <location>
        <begin position="362"/>
        <end position="391"/>
    </location>
</feature>
<feature type="region of interest" description="Disordered" evidence="1">
    <location>
        <begin position="504"/>
        <end position="525"/>
    </location>
</feature>
<gene>
    <name evidence="4" type="ORF">IV50_GL000542</name>
</gene>